<feature type="region of interest" description="Disordered" evidence="1">
    <location>
        <begin position="1"/>
        <end position="29"/>
    </location>
</feature>
<evidence type="ECO:0000313" key="2">
    <source>
        <dbReference type="EMBL" id="MED6128391.1"/>
    </source>
</evidence>
<dbReference type="EMBL" id="JASCZI010032590">
    <property type="protein sequence ID" value="MED6128391.1"/>
    <property type="molecule type" value="Genomic_DNA"/>
</dbReference>
<evidence type="ECO:0000256" key="1">
    <source>
        <dbReference type="SAM" id="MobiDB-lite"/>
    </source>
</evidence>
<comment type="caution">
    <text evidence="2">The sequence shown here is derived from an EMBL/GenBank/DDBJ whole genome shotgun (WGS) entry which is preliminary data.</text>
</comment>
<keyword evidence="3" id="KW-1185">Reference proteome</keyword>
<reference evidence="2 3" key="1">
    <citation type="journal article" date="2023" name="Plants (Basel)">
        <title>Bridging the Gap: Combining Genomics and Transcriptomics Approaches to Understand Stylosanthes scabra, an Orphan Legume from the Brazilian Caatinga.</title>
        <authorList>
            <person name="Ferreira-Neto J.R.C."/>
            <person name="da Silva M.D."/>
            <person name="Binneck E."/>
            <person name="de Melo N.F."/>
            <person name="da Silva R.H."/>
            <person name="de Melo A.L.T.M."/>
            <person name="Pandolfi V."/>
            <person name="Bustamante F.O."/>
            <person name="Brasileiro-Vidal A.C."/>
            <person name="Benko-Iseppon A.M."/>
        </authorList>
    </citation>
    <scope>NUCLEOTIDE SEQUENCE [LARGE SCALE GENOMIC DNA]</scope>
    <source>
        <tissue evidence="2">Leaves</tissue>
    </source>
</reference>
<evidence type="ECO:0000313" key="3">
    <source>
        <dbReference type="Proteomes" id="UP001341840"/>
    </source>
</evidence>
<accession>A0ABU6RW96</accession>
<dbReference type="Proteomes" id="UP001341840">
    <property type="component" value="Unassembled WGS sequence"/>
</dbReference>
<dbReference type="PANTHER" id="PTHR34835">
    <property type="entry name" value="OS07G0283600 PROTEIN-RELATED"/>
    <property type="match status" value="1"/>
</dbReference>
<sequence>MVNESVSKKGNTPKHAKTHTKKKSKQKNDHKVLKELIKRYDIYDNTIHAVAGEVEITTHKIANALGLSSTALSKLVMDTPLDIDENKRLFMRAFVLLYIQKCFLLPTSTANVTPRALPTIFDVENTRRRNWALHVHNFLLEDVKKTKLHNTKSINGCYYAMLIIYFHETHFGKNAKEAEAQPPWIRY</sequence>
<proteinExistence type="predicted"/>
<feature type="compositionally biased region" description="Polar residues" evidence="1">
    <location>
        <begin position="1"/>
        <end position="10"/>
    </location>
</feature>
<gene>
    <name evidence="2" type="ORF">PIB30_097305</name>
</gene>
<feature type="compositionally biased region" description="Basic residues" evidence="1">
    <location>
        <begin position="11"/>
        <end position="25"/>
    </location>
</feature>
<organism evidence="2 3">
    <name type="scientific">Stylosanthes scabra</name>
    <dbReference type="NCBI Taxonomy" id="79078"/>
    <lineage>
        <taxon>Eukaryota</taxon>
        <taxon>Viridiplantae</taxon>
        <taxon>Streptophyta</taxon>
        <taxon>Embryophyta</taxon>
        <taxon>Tracheophyta</taxon>
        <taxon>Spermatophyta</taxon>
        <taxon>Magnoliopsida</taxon>
        <taxon>eudicotyledons</taxon>
        <taxon>Gunneridae</taxon>
        <taxon>Pentapetalae</taxon>
        <taxon>rosids</taxon>
        <taxon>fabids</taxon>
        <taxon>Fabales</taxon>
        <taxon>Fabaceae</taxon>
        <taxon>Papilionoideae</taxon>
        <taxon>50 kb inversion clade</taxon>
        <taxon>dalbergioids sensu lato</taxon>
        <taxon>Dalbergieae</taxon>
        <taxon>Pterocarpus clade</taxon>
        <taxon>Stylosanthes</taxon>
    </lineage>
</organism>
<name>A0ABU6RW96_9FABA</name>
<protein>
    <submittedName>
        <fullName evidence="2">Uncharacterized protein</fullName>
    </submittedName>
</protein>